<keyword evidence="3 8" id="KW-0436">Ligase</keyword>
<feature type="domain" description="Lysidine-tRNA(Ile) synthetase C-terminal" evidence="9">
    <location>
        <begin position="384"/>
        <end position="456"/>
    </location>
</feature>
<dbReference type="CDD" id="cd01992">
    <property type="entry name" value="TilS_N"/>
    <property type="match status" value="1"/>
</dbReference>
<dbReference type="HAMAP" id="MF_01161">
    <property type="entry name" value="tRNA_Ile_lys_synt"/>
    <property type="match status" value="1"/>
</dbReference>
<dbReference type="Gene3D" id="1.20.59.20">
    <property type="match status" value="1"/>
</dbReference>
<dbReference type="NCBIfam" id="TIGR02432">
    <property type="entry name" value="lysidine_TilS_N"/>
    <property type="match status" value="1"/>
</dbReference>
<protein>
    <recommendedName>
        <fullName evidence="8">tRNA(Ile)-lysidine synthase</fullName>
        <ecNumber evidence="8">6.3.4.19</ecNumber>
    </recommendedName>
    <alternativeName>
        <fullName evidence="8">tRNA(Ile)-2-lysyl-cytidine synthase</fullName>
    </alternativeName>
    <alternativeName>
        <fullName evidence="8">tRNA(Ile)-lysidine synthetase</fullName>
    </alternativeName>
</protein>
<dbReference type="GO" id="GO:0005737">
    <property type="term" value="C:cytoplasm"/>
    <property type="evidence" value="ECO:0007669"/>
    <property type="project" value="UniProtKB-SubCell"/>
</dbReference>
<dbReference type="PANTHER" id="PTHR43033:SF1">
    <property type="entry name" value="TRNA(ILE)-LYSIDINE SYNTHASE-RELATED"/>
    <property type="match status" value="1"/>
</dbReference>
<dbReference type="GO" id="GO:0006400">
    <property type="term" value="P:tRNA modification"/>
    <property type="evidence" value="ECO:0007669"/>
    <property type="project" value="UniProtKB-UniRule"/>
</dbReference>
<comment type="similarity">
    <text evidence="8">Belongs to the tRNA(Ile)-lysidine synthase family.</text>
</comment>
<comment type="caution">
    <text evidence="10">The sequence shown here is derived from an EMBL/GenBank/DDBJ whole genome shotgun (WGS) entry which is preliminary data.</text>
</comment>
<dbReference type="InterPro" id="IPR015262">
    <property type="entry name" value="tRNA_Ile_lys_synt_subst-bd"/>
</dbReference>
<dbReference type="Pfam" id="PF01171">
    <property type="entry name" value="ATP_bind_3"/>
    <property type="match status" value="1"/>
</dbReference>
<keyword evidence="2 8" id="KW-0963">Cytoplasm</keyword>
<dbReference type="InterPro" id="IPR014729">
    <property type="entry name" value="Rossmann-like_a/b/a_fold"/>
</dbReference>
<dbReference type="SUPFAM" id="SSF52402">
    <property type="entry name" value="Adenine nucleotide alpha hydrolases-like"/>
    <property type="match status" value="1"/>
</dbReference>
<comment type="subcellular location">
    <subcellularLocation>
        <location evidence="1 8">Cytoplasm</location>
    </subcellularLocation>
</comment>
<keyword evidence="5 8" id="KW-0547">Nucleotide-binding</keyword>
<evidence type="ECO:0000256" key="7">
    <source>
        <dbReference type="ARBA" id="ARBA00048539"/>
    </source>
</evidence>
<dbReference type="PANTHER" id="PTHR43033">
    <property type="entry name" value="TRNA(ILE)-LYSIDINE SYNTHASE-RELATED"/>
    <property type="match status" value="1"/>
</dbReference>
<dbReference type="InterPro" id="IPR012796">
    <property type="entry name" value="Lysidine-tRNA-synth_C"/>
</dbReference>
<dbReference type="AlphaFoldDB" id="A0A3D8P5R3"/>
<evidence type="ECO:0000256" key="5">
    <source>
        <dbReference type="ARBA" id="ARBA00022741"/>
    </source>
</evidence>
<evidence type="ECO:0000313" key="11">
    <source>
        <dbReference type="Proteomes" id="UP000256329"/>
    </source>
</evidence>
<dbReference type="InterPro" id="IPR012094">
    <property type="entry name" value="tRNA_Ile_lys_synt"/>
</dbReference>
<dbReference type="EC" id="6.3.4.19" evidence="8"/>
<evidence type="ECO:0000256" key="8">
    <source>
        <dbReference type="HAMAP-Rule" id="MF_01161"/>
    </source>
</evidence>
<dbReference type="NCBIfam" id="TIGR02433">
    <property type="entry name" value="lysidine_TilS_C"/>
    <property type="match status" value="1"/>
</dbReference>
<comment type="function">
    <text evidence="8">Ligates lysine onto the cytidine present at position 34 of the AUA codon-specific tRNA(Ile) that contains the anticodon CAU, in an ATP-dependent manner. Cytidine is converted to lysidine, thus changing the amino acid specificity of the tRNA from methionine to isoleucine.</text>
</comment>
<dbReference type="GO" id="GO:0005524">
    <property type="term" value="F:ATP binding"/>
    <property type="evidence" value="ECO:0007669"/>
    <property type="project" value="UniProtKB-UniRule"/>
</dbReference>
<dbReference type="Proteomes" id="UP000256329">
    <property type="component" value="Unassembled WGS sequence"/>
</dbReference>
<keyword evidence="4 8" id="KW-0819">tRNA processing</keyword>
<evidence type="ECO:0000313" key="10">
    <source>
        <dbReference type="EMBL" id="RDV84656.1"/>
    </source>
</evidence>
<comment type="catalytic activity">
    <reaction evidence="7 8">
        <text>cytidine(34) in tRNA(Ile2) + L-lysine + ATP = lysidine(34) in tRNA(Ile2) + AMP + diphosphate + H(+)</text>
        <dbReference type="Rhea" id="RHEA:43744"/>
        <dbReference type="Rhea" id="RHEA-COMP:10625"/>
        <dbReference type="Rhea" id="RHEA-COMP:10670"/>
        <dbReference type="ChEBI" id="CHEBI:15378"/>
        <dbReference type="ChEBI" id="CHEBI:30616"/>
        <dbReference type="ChEBI" id="CHEBI:32551"/>
        <dbReference type="ChEBI" id="CHEBI:33019"/>
        <dbReference type="ChEBI" id="CHEBI:82748"/>
        <dbReference type="ChEBI" id="CHEBI:83665"/>
        <dbReference type="ChEBI" id="CHEBI:456215"/>
        <dbReference type="EC" id="6.3.4.19"/>
    </reaction>
</comment>
<sequence>MDLLPVFKAAVEEWHMLLPGDKVVVGVSGGPDSVALLDLLCRLREEKRLSLYVAHLHHGLRAEAEAEAAMVSELAQKYGLPFFLDRVDVKEHARQSKLSIEAAARELRYRFLLGVAGEVGANRIALGHQADDQAETLLLHLLRGAGLSGLKGILPVRGPFIRPLLRVRRAEIEAYCRWRGLKPCYDLSNWSLEYTRNRIRHQLLPLLAREYNPSIVEVLCRLAEIIREEDEFLEREARRAYQELRREGEEGLSLALEPLKALPLALARRVVRLAYRELVGTELPFEHVEAVRQWFYRPAGKELSLPKNVRVVREYDSLVFLPPQAEFSPVPFYAYPLRVPGITYLPEVGLLLEARLIAPWELGDPRRLPSTEALLDWEALVPPLRVRRRLPGDRFHPFGYPAPVKLKSFLINQKIPRYKRDRLPLVEDAEGIVWVGGVRISARVAVKPETRVGLHLRLYPFSAQENDTGGR</sequence>
<evidence type="ECO:0000256" key="2">
    <source>
        <dbReference type="ARBA" id="ARBA00022490"/>
    </source>
</evidence>
<dbReference type="Pfam" id="PF11734">
    <property type="entry name" value="TilS_C"/>
    <property type="match status" value="1"/>
</dbReference>
<evidence type="ECO:0000256" key="1">
    <source>
        <dbReference type="ARBA" id="ARBA00004496"/>
    </source>
</evidence>
<dbReference type="InterPro" id="IPR012795">
    <property type="entry name" value="tRNA_Ile_lys_synt_N"/>
</dbReference>
<proteinExistence type="inferred from homology"/>
<dbReference type="OrthoDB" id="9807403at2"/>
<gene>
    <name evidence="8 10" type="primary">tilS</name>
    <name evidence="10" type="ORF">DXX99_01000</name>
</gene>
<keyword evidence="6 8" id="KW-0067">ATP-binding</keyword>
<dbReference type="RefSeq" id="WP_115791650.1">
    <property type="nucleotide sequence ID" value="NZ_QSLN01000001.1"/>
</dbReference>
<organism evidence="10 11">
    <name type="scientific">Ammonifex thiophilus</name>
    <dbReference type="NCBI Taxonomy" id="444093"/>
    <lineage>
        <taxon>Bacteria</taxon>
        <taxon>Bacillati</taxon>
        <taxon>Bacillota</taxon>
        <taxon>Clostridia</taxon>
        <taxon>Thermoanaerobacterales</taxon>
        <taxon>Thermoanaerobacteraceae</taxon>
        <taxon>Ammonifex</taxon>
    </lineage>
</organism>
<dbReference type="Gene3D" id="3.40.50.620">
    <property type="entry name" value="HUPs"/>
    <property type="match status" value="1"/>
</dbReference>
<dbReference type="Pfam" id="PF09179">
    <property type="entry name" value="TilS"/>
    <property type="match status" value="1"/>
</dbReference>
<accession>A0A3D8P5R3</accession>
<keyword evidence="11" id="KW-1185">Reference proteome</keyword>
<evidence type="ECO:0000256" key="4">
    <source>
        <dbReference type="ARBA" id="ARBA00022694"/>
    </source>
</evidence>
<evidence type="ECO:0000259" key="9">
    <source>
        <dbReference type="SMART" id="SM00977"/>
    </source>
</evidence>
<dbReference type="EMBL" id="QSLN01000001">
    <property type="protein sequence ID" value="RDV84656.1"/>
    <property type="molecule type" value="Genomic_DNA"/>
</dbReference>
<dbReference type="InterPro" id="IPR011063">
    <property type="entry name" value="TilS/TtcA_N"/>
</dbReference>
<comment type="domain">
    <text evidence="8">The N-terminal region contains the highly conserved SGGXDS motif, predicted to be a P-loop motif involved in ATP binding.</text>
</comment>
<evidence type="ECO:0000256" key="3">
    <source>
        <dbReference type="ARBA" id="ARBA00022598"/>
    </source>
</evidence>
<name>A0A3D8P5R3_9THEO</name>
<dbReference type="SMART" id="SM00977">
    <property type="entry name" value="TilS_C"/>
    <property type="match status" value="1"/>
</dbReference>
<dbReference type="SUPFAM" id="SSF82829">
    <property type="entry name" value="MesJ substrate recognition domain-like"/>
    <property type="match status" value="1"/>
</dbReference>
<dbReference type="SUPFAM" id="SSF56037">
    <property type="entry name" value="PheT/TilS domain"/>
    <property type="match status" value="1"/>
</dbReference>
<dbReference type="GO" id="GO:0032267">
    <property type="term" value="F:tRNA(Ile)-lysidine synthase activity"/>
    <property type="evidence" value="ECO:0007669"/>
    <property type="project" value="UniProtKB-EC"/>
</dbReference>
<evidence type="ECO:0000256" key="6">
    <source>
        <dbReference type="ARBA" id="ARBA00022840"/>
    </source>
</evidence>
<feature type="binding site" evidence="8">
    <location>
        <begin position="28"/>
        <end position="33"/>
    </location>
    <ligand>
        <name>ATP</name>
        <dbReference type="ChEBI" id="CHEBI:30616"/>
    </ligand>
</feature>
<reference evidence="10 11" key="1">
    <citation type="submission" date="2018-08" db="EMBL/GenBank/DDBJ databases">
        <title>Form III RuBisCO-mediated autotrophy in Thermodesulfobium bacteria.</title>
        <authorList>
            <person name="Toshchakov S.V."/>
            <person name="Kublanov I.V."/>
            <person name="Frolov E."/>
            <person name="Bonch-Osmolovskaya E.A."/>
            <person name="Tourova T.P."/>
            <person name="Chernych N.A."/>
            <person name="Lebedinsky A.V."/>
        </authorList>
    </citation>
    <scope>NUCLEOTIDE SEQUENCE [LARGE SCALE GENOMIC DNA]</scope>
    <source>
        <strain evidence="10 11">SR</strain>
    </source>
</reference>